<evidence type="ECO:0000256" key="9">
    <source>
        <dbReference type="RuleBase" id="RU000461"/>
    </source>
</evidence>
<evidence type="ECO:0000256" key="1">
    <source>
        <dbReference type="ARBA" id="ARBA00001971"/>
    </source>
</evidence>
<dbReference type="FunFam" id="1.10.630.10:FF:000006">
    <property type="entry name" value="Cytochrome P450 302a1, mitochondrial"/>
    <property type="match status" value="1"/>
</dbReference>
<keyword evidence="6 8" id="KW-0408">Iron</keyword>
<comment type="cofactor">
    <cofactor evidence="1 8">
        <name>heme</name>
        <dbReference type="ChEBI" id="CHEBI:30413"/>
    </cofactor>
</comment>
<dbReference type="PANTHER" id="PTHR24279">
    <property type="entry name" value="CYTOCHROME P450"/>
    <property type="match status" value="1"/>
</dbReference>
<name>A0A834JT09_VESVU</name>
<keyword evidence="7 9" id="KW-0503">Monooxygenase</keyword>
<keyword evidence="5 9" id="KW-0560">Oxidoreductase</keyword>
<dbReference type="EMBL" id="JACSEA010000010">
    <property type="protein sequence ID" value="KAF7390976.1"/>
    <property type="molecule type" value="Genomic_DNA"/>
</dbReference>
<dbReference type="PRINTS" id="PR00463">
    <property type="entry name" value="EP450I"/>
</dbReference>
<dbReference type="SUPFAM" id="SSF48264">
    <property type="entry name" value="Cytochrome P450"/>
    <property type="match status" value="1"/>
</dbReference>
<reference evidence="10" key="1">
    <citation type="journal article" date="2020" name="G3 (Bethesda)">
        <title>High-Quality Assemblies for Three Invasive Social Wasps from the &lt;i&gt;Vespula&lt;/i&gt; Genus.</title>
        <authorList>
            <person name="Harrop T.W.R."/>
            <person name="Guhlin J."/>
            <person name="McLaughlin G.M."/>
            <person name="Permina E."/>
            <person name="Stockwell P."/>
            <person name="Gilligan J."/>
            <person name="Le Lec M.F."/>
            <person name="Gruber M.A.M."/>
            <person name="Quinn O."/>
            <person name="Lovegrove M."/>
            <person name="Duncan E.J."/>
            <person name="Remnant E.J."/>
            <person name="Van Eeckhoven J."/>
            <person name="Graham B."/>
            <person name="Knapp R.A."/>
            <person name="Langford K.W."/>
            <person name="Kronenberg Z."/>
            <person name="Press M.O."/>
            <person name="Eacker S.M."/>
            <person name="Wilson-Rankin E.E."/>
            <person name="Purcell J."/>
            <person name="Lester P.J."/>
            <person name="Dearden P.K."/>
        </authorList>
    </citation>
    <scope>NUCLEOTIDE SEQUENCE</scope>
    <source>
        <strain evidence="10">Marl-1</strain>
    </source>
</reference>
<dbReference type="InterPro" id="IPR036396">
    <property type="entry name" value="Cyt_P450_sf"/>
</dbReference>
<evidence type="ECO:0000256" key="4">
    <source>
        <dbReference type="ARBA" id="ARBA00022723"/>
    </source>
</evidence>
<feature type="binding site" description="axial binding residue" evidence="8">
    <location>
        <position position="479"/>
    </location>
    <ligand>
        <name>heme</name>
        <dbReference type="ChEBI" id="CHEBI:30413"/>
    </ligand>
    <ligandPart>
        <name>Fe</name>
        <dbReference type="ChEBI" id="CHEBI:18248"/>
    </ligandPart>
</feature>
<evidence type="ECO:0000256" key="3">
    <source>
        <dbReference type="ARBA" id="ARBA00022617"/>
    </source>
</evidence>
<dbReference type="InterPro" id="IPR050479">
    <property type="entry name" value="CYP11_CYP27_families"/>
</dbReference>
<dbReference type="PANTHER" id="PTHR24279:SF120">
    <property type="entry name" value="CYTOCHROME P450"/>
    <property type="match status" value="1"/>
</dbReference>
<dbReference type="GO" id="GO:0005506">
    <property type="term" value="F:iron ion binding"/>
    <property type="evidence" value="ECO:0007669"/>
    <property type="project" value="InterPro"/>
</dbReference>
<evidence type="ECO:0000256" key="8">
    <source>
        <dbReference type="PIRSR" id="PIRSR602401-1"/>
    </source>
</evidence>
<dbReference type="GO" id="GO:0004497">
    <property type="term" value="F:monooxygenase activity"/>
    <property type="evidence" value="ECO:0007669"/>
    <property type="project" value="UniProtKB-KW"/>
</dbReference>
<evidence type="ECO:0008006" key="12">
    <source>
        <dbReference type="Google" id="ProtNLM"/>
    </source>
</evidence>
<gene>
    <name evidence="10" type="ORF">HZH66_009456</name>
</gene>
<evidence type="ECO:0000256" key="5">
    <source>
        <dbReference type="ARBA" id="ARBA00023002"/>
    </source>
</evidence>
<proteinExistence type="inferred from homology"/>
<evidence type="ECO:0000256" key="6">
    <source>
        <dbReference type="ARBA" id="ARBA00023004"/>
    </source>
</evidence>
<dbReference type="Gene3D" id="1.10.630.10">
    <property type="entry name" value="Cytochrome P450"/>
    <property type="match status" value="1"/>
</dbReference>
<dbReference type="GO" id="GO:0016705">
    <property type="term" value="F:oxidoreductase activity, acting on paired donors, with incorporation or reduction of molecular oxygen"/>
    <property type="evidence" value="ECO:0007669"/>
    <property type="project" value="InterPro"/>
</dbReference>
<dbReference type="PRINTS" id="PR00385">
    <property type="entry name" value="P450"/>
</dbReference>
<comment type="similarity">
    <text evidence="2 9">Belongs to the cytochrome P450 family.</text>
</comment>
<dbReference type="InterPro" id="IPR017972">
    <property type="entry name" value="Cyt_P450_CS"/>
</dbReference>
<sequence>MQIHIYTMRMKLKFCDYNKASAINGLLKRRIKTMPYSIETNDNIETVRSYDDIPGPKPIWLIGNTFRFIPFIGEFGNKTFVTQLKMLRDQYGDIVRMDGLPNKRKTVFIFSSTLIEKVYRTEGPWPQRIAMESLHYYRKNRDWIYKGKYGLTTSQGKDWYDFRTKVNQHMMQPRVINPHIGQMTEIATEFIQKIREELRNPITLELPTSFNNEMNKWALESICAIALNHRLGCLKSDIAEDSEPQKMIDSIHNMFDLMFRLELMPSLWRVYNTRTLKKFFNVLDILNGIAIKYIHQAKEKLRNETTSNTRERSVLDKLLFIDEQTACVMALDMLTAGVDTTSNTCGMLLYHLAMNPRAQEKLHEEIKLALPDKELPVTVETMKKIPYLKACLKESLRISPIAIGTLRTIRNDVVIGGYNIPKNCDIILGHSLLAIDPREFENPNEFIPERWIRGEKEFPSAKDAHPFSYMPFGFGARTCIGRRFAEFEIEILVLKLLQNFRIEWHHSPLKLHNRLINTIASPLQFKLIDL</sequence>
<dbReference type="PROSITE" id="PS00086">
    <property type="entry name" value="CYTOCHROME_P450"/>
    <property type="match status" value="1"/>
</dbReference>
<dbReference type="Proteomes" id="UP000614350">
    <property type="component" value="Unassembled WGS sequence"/>
</dbReference>
<dbReference type="InterPro" id="IPR001128">
    <property type="entry name" value="Cyt_P450"/>
</dbReference>
<dbReference type="AlphaFoldDB" id="A0A834JT09"/>
<organism evidence="10 11">
    <name type="scientific">Vespula vulgaris</name>
    <name type="common">Yellow jacket</name>
    <name type="synonym">Wasp</name>
    <dbReference type="NCBI Taxonomy" id="7454"/>
    <lineage>
        <taxon>Eukaryota</taxon>
        <taxon>Metazoa</taxon>
        <taxon>Ecdysozoa</taxon>
        <taxon>Arthropoda</taxon>
        <taxon>Hexapoda</taxon>
        <taxon>Insecta</taxon>
        <taxon>Pterygota</taxon>
        <taxon>Neoptera</taxon>
        <taxon>Endopterygota</taxon>
        <taxon>Hymenoptera</taxon>
        <taxon>Apocrita</taxon>
        <taxon>Aculeata</taxon>
        <taxon>Vespoidea</taxon>
        <taxon>Vespidae</taxon>
        <taxon>Vespinae</taxon>
        <taxon>Vespula</taxon>
    </lineage>
</organism>
<dbReference type="CDD" id="cd11054">
    <property type="entry name" value="CYP24A1-like"/>
    <property type="match status" value="1"/>
</dbReference>
<evidence type="ECO:0000256" key="2">
    <source>
        <dbReference type="ARBA" id="ARBA00010617"/>
    </source>
</evidence>
<protein>
    <recommendedName>
        <fullName evidence="12">Cytochrome P450</fullName>
    </recommendedName>
</protein>
<evidence type="ECO:0000313" key="10">
    <source>
        <dbReference type="EMBL" id="KAF7390976.1"/>
    </source>
</evidence>
<comment type="caution">
    <text evidence="10">The sequence shown here is derived from an EMBL/GenBank/DDBJ whole genome shotgun (WGS) entry which is preliminary data.</text>
</comment>
<dbReference type="InterPro" id="IPR002401">
    <property type="entry name" value="Cyt_P450_E_grp-I"/>
</dbReference>
<keyword evidence="11" id="KW-1185">Reference proteome</keyword>
<dbReference type="Pfam" id="PF00067">
    <property type="entry name" value="p450"/>
    <property type="match status" value="1"/>
</dbReference>
<accession>A0A834JT09</accession>
<evidence type="ECO:0000313" key="11">
    <source>
        <dbReference type="Proteomes" id="UP000614350"/>
    </source>
</evidence>
<keyword evidence="4 8" id="KW-0479">Metal-binding</keyword>
<keyword evidence="3 8" id="KW-0349">Heme</keyword>
<dbReference type="GO" id="GO:0020037">
    <property type="term" value="F:heme binding"/>
    <property type="evidence" value="ECO:0007669"/>
    <property type="project" value="InterPro"/>
</dbReference>
<evidence type="ECO:0000256" key="7">
    <source>
        <dbReference type="ARBA" id="ARBA00023033"/>
    </source>
</evidence>